<reference evidence="3" key="1">
    <citation type="submission" date="2023-07" db="EMBL/GenBank/DDBJ databases">
        <title>A draft genome of Kazachstania heterogenica Y-27499.</title>
        <authorList>
            <person name="Donic C."/>
            <person name="Kralova J.S."/>
            <person name="Fidel L."/>
            <person name="Ben-Dor S."/>
            <person name="Jung S."/>
        </authorList>
    </citation>
    <scope>NUCLEOTIDE SEQUENCE [LARGE SCALE GENOMIC DNA]</scope>
    <source>
        <strain evidence="3">Y27499</strain>
    </source>
</reference>
<dbReference type="Proteomes" id="UP001306508">
    <property type="component" value="Unassembled WGS sequence"/>
</dbReference>
<gene>
    <name evidence="2" type="ORF">RI543_002837</name>
</gene>
<comment type="caution">
    <text evidence="2">The sequence shown here is derived from an EMBL/GenBank/DDBJ whole genome shotgun (WGS) entry which is preliminary data.</text>
</comment>
<sequence length="347" mass="39555">MIVHTLKEQTAQLNKFMVKQFIRGIKYKYINLLIPDENIGLSTTKVLEAIDDNKLIYFLETMLKRSQATISQFKRICCIIIKFLECCDAEFNYLRNLKFNLNKLIVVAFIMSNVTTGSNEGEMIHEREKCYQLYSRITGLSVKELINCCSIVRPVVVRRTRRQKLLLRRNNNQTGNNMFNSDESSSSPLITSTTSLHQIHGSAHSQTDDDNNNNNLGSFFENTIAFSVSATTNNHINTINPSLVLNSTMDSHSNITKHDSNNIHNIHTDSHHHHNNNNNASLILQEENITSIASSSPATTNCDSDDILQDRIQNKYNQGSSDYVLPSEIEQFNIMGRKLVMDYFKVV</sequence>
<accession>A0AAN7ZXS2</accession>
<feature type="region of interest" description="Disordered" evidence="1">
    <location>
        <begin position="167"/>
        <end position="191"/>
    </location>
</feature>
<proteinExistence type="predicted"/>
<evidence type="ECO:0000313" key="2">
    <source>
        <dbReference type="EMBL" id="KAK5779716.1"/>
    </source>
</evidence>
<dbReference type="EMBL" id="JAWIZZ010000046">
    <property type="protein sequence ID" value="KAK5779716.1"/>
    <property type="molecule type" value="Genomic_DNA"/>
</dbReference>
<keyword evidence="3" id="KW-1185">Reference proteome</keyword>
<evidence type="ECO:0000256" key="1">
    <source>
        <dbReference type="SAM" id="MobiDB-lite"/>
    </source>
</evidence>
<evidence type="ECO:0000313" key="3">
    <source>
        <dbReference type="Proteomes" id="UP001306508"/>
    </source>
</evidence>
<dbReference type="AlphaFoldDB" id="A0AAN7ZXS2"/>
<organism evidence="2 3">
    <name type="scientific">Arxiozyma heterogenica</name>
    <dbReference type="NCBI Taxonomy" id="278026"/>
    <lineage>
        <taxon>Eukaryota</taxon>
        <taxon>Fungi</taxon>
        <taxon>Dikarya</taxon>
        <taxon>Ascomycota</taxon>
        <taxon>Saccharomycotina</taxon>
        <taxon>Saccharomycetes</taxon>
        <taxon>Saccharomycetales</taxon>
        <taxon>Saccharomycetaceae</taxon>
        <taxon>Arxiozyma</taxon>
    </lineage>
</organism>
<feature type="compositionally biased region" description="Low complexity" evidence="1">
    <location>
        <begin position="181"/>
        <end position="191"/>
    </location>
</feature>
<protein>
    <submittedName>
        <fullName evidence="2">Uncharacterized protein</fullName>
    </submittedName>
</protein>
<name>A0AAN7ZXS2_9SACH</name>